<evidence type="ECO:0000313" key="1">
    <source>
        <dbReference type="EMBL" id="MBE6834190.1"/>
    </source>
</evidence>
<organism evidence="1 2">
    <name type="scientific">Faecalispora sporosphaeroides</name>
    <dbReference type="NCBI Taxonomy" id="1549"/>
    <lineage>
        <taxon>Bacteria</taxon>
        <taxon>Bacillati</taxon>
        <taxon>Bacillota</taxon>
        <taxon>Clostridia</taxon>
        <taxon>Eubacteriales</taxon>
        <taxon>Oscillospiraceae</taxon>
        <taxon>Faecalispora</taxon>
    </lineage>
</organism>
<dbReference type="Proteomes" id="UP000754750">
    <property type="component" value="Unassembled WGS sequence"/>
</dbReference>
<gene>
    <name evidence="1" type="ORF">E7512_11550</name>
</gene>
<sequence length="79" mass="8721">MDLNTAIKSIVKEYLQNEVLCDLIYGTWRGSSVKIDNRPLEVPLEMVDVPKGLVVTVGARVSLIQKHGGQRFAVIGVIE</sequence>
<evidence type="ECO:0000313" key="2">
    <source>
        <dbReference type="Proteomes" id="UP000754750"/>
    </source>
</evidence>
<dbReference type="EMBL" id="SVNY01000006">
    <property type="protein sequence ID" value="MBE6834190.1"/>
    <property type="molecule type" value="Genomic_DNA"/>
</dbReference>
<protein>
    <submittedName>
        <fullName evidence="1">Uncharacterized protein</fullName>
    </submittedName>
</protein>
<proteinExistence type="predicted"/>
<reference evidence="1" key="1">
    <citation type="submission" date="2019-04" db="EMBL/GenBank/DDBJ databases">
        <title>Evolution of Biomass-Degrading Anaerobic Consortia Revealed by Metagenomics.</title>
        <authorList>
            <person name="Peng X."/>
        </authorList>
    </citation>
    <scope>NUCLEOTIDE SEQUENCE</scope>
    <source>
        <strain evidence="1">SIG551</strain>
    </source>
</reference>
<accession>A0A928KY22</accession>
<name>A0A928KY22_9FIRM</name>
<dbReference type="RefSeq" id="WP_020073703.1">
    <property type="nucleotide sequence ID" value="NZ_JBKWRC010000003.1"/>
</dbReference>
<comment type="caution">
    <text evidence="1">The sequence shown here is derived from an EMBL/GenBank/DDBJ whole genome shotgun (WGS) entry which is preliminary data.</text>
</comment>
<dbReference type="AlphaFoldDB" id="A0A928KY22"/>